<dbReference type="GO" id="GO:0009002">
    <property type="term" value="F:serine-type D-Ala-D-Ala carboxypeptidase activity"/>
    <property type="evidence" value="ECO:0007669"/>
    <property type="project" value="UniProtKB-EC"/>
</dbReference>
<evidence type="ECO:0000256" key="5">
    <source>
        <dbReference type="ARBA" id="ARBA00022670"/>
    </source>
</evidence>
<dbReference type="Gene3D" id="1.10.3810.10">
    <property type="entry name" value="Biosynthetic peptidoglycan transglycosylase-like"/>
    <property type="match status" value="1"/>
</dbReference>
<comment type="catalytic activity">
    <reaction evidence="16">
        <text>Preferential cleavage: (Ac)2-L-Lys-D-Ala-|-D-Ala. Also transpeptidation of peptidyl-alanyl moieties that are N-acyl substituents of D-alanine.</text>
        <dbReference type="EC" id="3.4.16.4"/>
    </reaction>
</comment>
<keyword evidence="10" id="KW-0133">Cell shape</keyword>
<comment type="similarity">
    <text evidence="1">In the C-terminal section; belongs to the transpeptidase family.</text>
</comment>
<keyword evidence="14" id="KW-0511">Multifunctional enzyme</keyword>
<feature type="domain" description="Glycosyl transferase family 51" evidence="20">
    <location>
        <begin position="73"/>
        <end position="239"/>
    </location>
</feature>
<dbReference type="Proteomes" id="UP000323257">
    <property type="component" value="Unassembled WGS sequence"/>
</dbReference>
<dbReference type="GO" id="GO:0009252">
    <property type="term" value="P:peptidoglycan biosynthetic process"/>
    <property type="evidence" value="ECO:0007669"/>
    <property type="project" value="UniProtKB-KW"/>
</dbReference>
<evidence type="ECO:0000313" key="22">
    <source>
        <dbReference type="Proteomes" id="UP000323257"/>
    </source>
</evidence>
<dbReference type="Gene3D" id="3.40.710.10">
    <property type="entry name" value="DD-peptidase/beta-lactamase superfamily"/>
    <property type="match status" value="1"/>
</dbReference>
<comment type="caution">
    <text evidence="21">The sequence shown here is derived from an EMBL/GenBank/DDBJ whole genome shotgun (WGS) entry which is preliminary data.</text>
</comment>
<keyword evidence="22" id="KW-1185">Reference proteome</keyword>
<comment type="catalytic activity">
    <reaction evidence="17">
        <text>[GlcNAc-(1-&gt;4)-Mur2Ac(oyl-L-Ala-gamma-D-Glu-L-Lys-D-Ala-D-Ala)](n)-di-trans,octa-cis-undecaprenyl diphosphate + beta-D-GlcNAc-(1-&gt;4)-Mur2Ac(oyl-L-Ala-gamma-D-Glu-L-Lys-D-Ala-D-Ala)-di-trans,octa-cis-undecaprenyl diphosphate = [GlcNAc-(1-&gt;4)-Mur2Ac(oyl-L-Ala-gamma-D-Glu-L-Lys-D-Ala-D-Ala)](n+1)-di-trans,octa-cis-undecaprenyl diphosphate + di-trans,octa-cis-undecaprenyl diphosphate + H(+)</text>
        <dbReference type="Rhea" id="RHEA:23708"/>
        <dbReference type="Rhea" id="RHEA-COMP:9602"/>
        <dbReference type="Rhea" id="RHEA-COMP:9603"/>
        <dbReference type="ChEBI" id="CHEBI:15378"/>
        <dbReference type="ChEBI" id="CHEBI:58405"/>
        <dbReference type="ChEBI" id="CHEBI:60033"/>
        <dbReference type="ChEBI" id="CHEBI:78435"/>
        <dbReference type="EC" id="2.4.99.28"/>
    </reaction>
</comment>
<dbReference type="InterPro" id="IPR050396">
    <property type="entry name" value="Glycosyltr_51/Transpeptidase"/>
</dbReference>
<feature type="region of interest" description="Disordered" evidence="18">
    <location>
        <begin position="627"/>
        <end position="663"/>
    </location>
</feature>
<evidence type="ECO:0000256" key="17">
    <source>
        <dbReference type="ARBA" id="ARBA00049902"/>
    </source>
</evidence>
<evidence type="ECO:0000256" key="8">
    <source>
        <dbReference type="ARBA" id="ARBA00022692"/>
    </source>
</evidence>
<evidence type="ECO:0000256" key="18">
    <source>
        <dbReference type="SAM" id="MobiDB-lite"/>
    </source>
</evidence>
<feature type="compositionally biased region" description="Basic and acidic residues" evidence="18">
    <location>
        <begin position="652"/>
        <end position="663"/>
    </location>
</feature>
<evidence type="ECO:0000256" key="16">
    <source>
        <dbReference type="ARBA" id="ARBA00034000"/>
    </source>
</evidence>
<evidence type="ECO:0000313" key="21">
    <source>
        <dbReference type="EMBL" id="TYP79476.1"/>
    </source>
</evidence>
<dbReference type="InterPro" id="IPR001460">
    <property type="entry name" value="PCN-bd_Tpept"/>
</dbReference>
<evidence type="ECO:0000256" key="13">
    <source>
        <dbReference type="ARBA" id="ARBA00023136"/>
    </source>
</evidence>
<evidence type="ECO:0000256" key="14">
    <source>
        <dbReference type="ARBA" id="ARBA00023268"/>
    </source>
</evidence>
<evidence type="ECO:0000259" key="19">
    <source>
        <dbReference type="Pfam" id="PF00905"/>
    </source>
</evidence>
<dbReference type="RefSeq" id="WP_148927530.1">
    <property type="nucleotide sequence ID" value="NZ_VNHS01000001.1"/>
</dbReference>
<gene>
    <name evidence="21" type="ORF">BCM02_101594</name>
</gene>
<evidence type="ECO:0000259" key="20">
    <source>
        <dbReference type="Pfam" id="PF00912"/>
    </source>
</evidence>
<evidence type="ECO:0000256" key="3">
    <source>
        <dbReference type="ARBA" id="ARBA00022475"/>
    </source>
</evidence>
<dbReference type="GO" id="GO:0008955">
    <property type="term" value="F:peptidoglycan glycosyltransferase activity"/>
    <property type="evidence" value="ECO:0007669"/>
    <property type="project" value="UniProtKB-EC"/>
</dbReference>
<comment type="similarity">
    <text evidence="2">In the N-terminal section; belongs to the glycosyltransferase 51 family.</text>
</comment>
<dbReference type="SUPFAM" id="SSF56601">
    <property type="entry name" value="beta-lactamase/transpeptidase-like"/>
    <property type="match status" value="1"/>
</dbReference>
<organism evidence="21 22">
    <name type="scientific">Paenibacillus methanolicus</name>
    <dbReference type="NCBI Taxonomy" id="582686"/>
    <lineage>
        <taxon>Bacteria</taxon>
        <taxon>Bacillati</taxon>
        <taxon>Bacillota</taxon>
        <taxon>Bacilli</taxon>
        <taxon>Bacillales</taxon>
        <taxon>Paenibacillaceae</taxon>
        <taxon>Paenibacillus</taxon>
    </lineage>
</organism>
<dbReference type="EMBL" id="VNHS01000001">
    <property type="protein sequence ID" value="TYP79476.1"/>
    <property type="molecule type" value="Genomic_DNA"/>
</dbReference>
<keyword evidence="6" id="KW-0328">Glycosyltransferase</keyword>
<dbReference type="InterPro" id="IPR001264">
    <property type="entry name" value="Glyco_trans_51"/>
</dbReference>
<evidence type="ECO:0000256" key="4">
    <source>
        <dbReference type="ARBA" id="ARBA00022645"/>
    </source>
</evidence>
<evidence type="ECO:0000256" key="6">
    <source>
        <dbReference type="ARBA" id="ARBA00022676"/>
    </source>
</evidence>
<keyword evidence="3" id="KW-1003">Cell membrane</keyword>
<keyword evidence="8" id="KW-0812">Transmembrane</keyword>
<evidence type="ECO:0000256" key="12">
    <source>
        <dbReference type="ARBA" id="ARBA00022989"/>
    </source>
</evidence>
<evidence type="ECO:0000256" key="15">
    <source>
        <dbReference type="ARBA" id="ARBA00023316"/>
    </source>
</evidence>
<dbReference type="SUPFAM" id="SSF53955">
    <property type="entry name" value="Lysozyme-like"/>
    <property type="match status" value="1"/>
</dbReference>
<dbReference type="InterPro" id="IPR012338">
    <property type="entry name" value="Beta-lactam/transpept-like"/>
</dbReference>
<keyword evidence="15" id="KW-0961">Cell wall biogenesis/degradation</keyword>
<keyword evidence="12" id="KW-1133">Transmembrane helix</keyword>
<sequence length="701" mass="76278">MREKQNRSAMPGRTMLARVGTLLLAGSVISGAAGFGAFKMMVAAQDVSTLSEPLHSATVIMDKNGKEASRVSLNKVEPATFAELPEHLVAAVVAVEDKRFFEHDGADLRSISRAVYANLNAGGKAEGGSTITQQLAKNVFLSHEKTWTRKWNELLLAQKIETEYGKEQIFELYMNHIYFGEGAWGIKRAASVYFGKGVKQLTLAESALLAGIIKAPSALTPKKHPEEAKTRRNIVLDLMKEQGRIDAEQYAAAIMEPIKLLEEKPDRTEAIRYPYYVDEVIREATEVYGLSEEEVLHGGLRIYTALDPAMQQAVERTYANEELFPASAGDQLIQSAAVLVDPRDGSIRALVGGRGEAGFRSLNRATQMKRQPGSTMKPIAVYAPALEKGRHPGTIIVDEPVDFGGYSPKNADGQYHGAVTLYDALIHSYNVPAVKTLNEIGIEAGIASAKKFGLALAEGDRALGLALGGLQEGVSPLAMAEAFGALASSGSRNSSYTITRIENESGDVLASRAETAPVQAVSSETARTMTAMLEGVVREGTGKSAALEGRPVAGKTGTTQMPGTNGDGAKDNWFVGYTPQLAAAVWLGYDRSDADHYLTTTSKAAAAVFRSIMTGALANEPVLAFQPVSGVPPIKPRPAKQRQDEDEDEDEREVREWLKELENHDKKREQEFEKFRKEIEKKKKNEWKEKRGGKGKHDDED</sequence>
<dbReference type="GO" id="GO:0008658">
    <property type="term" value="F:penicillin binding"/>
    <property type="evidence" value="ECO:0007669"/>
    <property type="project" value="InterPro"/>
</dbReference>
<dbReference type="PANTHER" id="PTHR32282:SF32">
    <property type="entry name" value="PENICILLIN-BINDING PROTEIN 2A"/>
    <property type="match status" value="1"/>
</dbReference>
<evidence type="ECO:0000256" key="11">
    <source>
        <dbReference type="ARBA" id="ARBA00022984"/>
    </source>
</evidence>
<dbReference type="FunFam" id="1.10.3810.10:FF:000001">
    <property type="entry name" value="Penicillin-binding protein 1A"/>
    <property type="match status" value="1"/>
</dbReference>
<keyword evidence="13" id="KW-0472">Membrane</keyword>
<dbReference type="GO" id="GO:0006508">
    <property type="term" value="P:proteolysis"/>
    <property type="evidence" value="ECO:0007669"/>
    <property type="project" value="UniProtKB-KW"/>
</dbReference>
<dbReference type="GO" id="GO:0071555">
    <property type="term" value="P:cell wall organization"/>
    <property type="evidence" value="ECO:0007669"/>
    <property type="project" value="UniProtKB-KW"/>
</dbReference>
<dbReference type="OrthoDB" id="9766909at2"/>
<dbReference type="NCBIfam" id="TIGR02074">
    <property type="entry name" value="PBP_1a_fam"/>
    <property type="match status" value="1"/>
</dbReference>
<dbReference type="Pfam" id="PF00905">
    <property type="entry name" value="Transpeptidase"/>
    <property type="match status" value="1"/>
</dbReference>
<evidence type="ECO:0000256" key="9">
    <source>
        <dbReference type="ARBA" id="ARBA00022801"/>
    </source>
</evidence>
<keyword evidence="11" id="KW-0573">Peptidoglycan synthesis</keyword>
<evidence type="ECO:0000256" key="1">
    <source>
        <dbReference type="ARBA" id="ARBA00007090"/>
    </source>
</evidence>
<proteinExistence type="inferred from homology"/>
<dbReference type="InterPro" id="IPR036950">
    <property type="entry name" value="PBP_transglycosylase"/>
</dbReference>
<name>A0A5S5CI54_9BACL</name>
<evidence type="ECO:0000256" key="7">
    <source>
        <dbReference type="ARBA" id="ARBA00022679"/>
    </source>
</evidence>
<feature type="domain" description="Penicillin-binding protein transpeptidase" evidence="19">
    <location>
        <begin position="336"/>
        <end position="613"/>
    </location>
</feature>
<dbReference type="GO" id="GO:0030288">
    <property type="term" value="C:outer membrane-bounded periplasmic space"/>
    <property type="evidence" value="ECO:0007669"/>
    <property type="project" value="TreeGrafter"/>
</dbReference>
<keyword evidence="7" id="KW-0808">Transferase</keyword>
<dbReference type="PANTHER" id="PTHR32282">
    <property type="entry name" value="BINDING PROTEIN TRANSPEPTIDASE, PUTATIVE-RELATED"/>
    <property type="match status" value="1"/>
</dbReference>
<evidence type="ECO:0000256" key="2">
    <source>
        <dbReference type="ARBA" id="ARBA00007739"/>
    </source>
</evidence>
<evidence type="ECO:0000256" key="10">
    <source>
        <dbReference type="ARBA" id="ARBA00022960"/>
    </source>
</evidence>
<keyword evidence="5" id="KW-0645">Protease</keyword>
<reference evidence="21 22" key="1">
    <citation type="submission" date="2019-07" db="EMBL/GenBank/DDBJ databases">
        <title>Genomic Encyclopedia of Type Strains, Phase III (KMG-III): the genomes of soil and plant-associated and newly described type strains.</title>
        <authorList>
            <person name="Whitman W."/>
        </authorList>
    </citation>
    <scope>NUCLEOTIDE SEQUENCE [LARGE SCALE GENOMIC DNA]</scope>
    <source>
        <strain evidence="21 22">BL24</strain>
    </source>
</reference>
<protein>
    <submittedName>
        <fullName evidence="21">Penicillin-binding protein 2A</fullName>
    </submittedName>
</protein>
<dbReference type="AlphaFoldDB" id="A0A5S5CI54"/>
<dbReference type="InterPro" id="IPR023346">
    <property type="entry name" value="Lysozyme-like_dom_sf"/>
</dbReference>
<keyword evidence="9" id="KW-0378">Hydrolase</keyword>
<keyword evidence="4" id="KW-0121">Carboxypeptidase</keyword>
<accession>A0A5S5CI54</accession>
<dbReference type="GO" id="GO:0008360">
    <property type="term" value="P:regulation of cell shape"/>
    <property type="evidence" value="ECO:0007669"/>
    <property type="project" value="UniProtKB-KW"/>
</dbReference>
<dbReference type="Pfam" id="PF00912">
    <property type="entry name" value="Transgly"/>
    <property type="match status" value="1"/>
</dbReference>